<dbReference type="OrthoDB" id="9801204at2"/>
<keyword evidence="9" id="KW-0411">Iron-sulfur</keyword>
<evidence type="ECO:0000256" key="9">
    <source>
        <dbReference type="ARBA" id="ARBA00023014"/>
    </source>
</evidence>
<dbReference type="NCBIfam" id="NF006878">
    <property type="entry name" value="PRK09375.1-2"/>
    <property type="match status" value="1"/>
</dbReference>
<sequence>MGENIVENIKLLKSERNAIILAHYYQPSEIQELADHVGDSYYLSEIARDCKEDVIVFCGVKFMGESAKILSPNKKILMPDLDAGCAMSDMIDENGILELKNKYPNAIVIGYINSTAKVKAHCDVCVTSSSALDILNNVDNDEIIFLPDENLGGYIAESFPEKKFILWEGYCKYHHNIKVCDIIHLKNKYKEALVLVHPECKKEIRDLGDYIGSTTGIIEYATNSEKKDYIIATEEGILYELNKKNPNKNFLIPGESISCIDMKKTTLKNLYETLLNMDNEVVVEETVRVKALNSLLNMHKLAEV</sequence>
<evidence type="ECO:0000256" key="6">
    <source>
        <dbReference type="ARBA" id="ARBA00022679"/>
    </source>
</evidence>
<evidence type="ECO:0000313" key="12">
    <source>
        <dbReference type="Proteomes" id="UP000215694"/>
    </source>
</evidence>
<name>A0A371J6K3_9FIRM</name>
<comment type="cofactor">
    <cofactor evidence="1">
        <name>[4Fe-4S] cluster</name>
        <dbReference type="ChEBI" id="CHEBI:49883"/>
    </cofactor>
</comment>
<evidence type="ECO:0000256" key="3">
    <source>
        <dbReference type="ARBA" id="ARBA00012669"/>
    </source>
</evidence>
<dbReference type="GO" id="GO:0005829">
    <property type="term" value="C:cytosol"/>
    <property type="evidence" value="ECO:0007669"/>
    <property type="project" value="TreeGrafter"/>
</dbReference>
<evidence type="ECO:0000256" key="5">
    <source>
        <dbReference type="ARBA" id="ARBA00022642"/>
    </source>
</evidence>
<dbReference type="AlphaFoldDB" id="A0A371J6K3"/>
<evidence type="ECO:0000256" key="10">
    <source>
        <dbReference type="NCBIfam" id="TIGR00550"/>
    </source>
</evidence>
<evidence type="ECO:0000313" key="11">
    <source>
        <dbReference type="EMBL" id="RDY28308.1"/>
    </source>
</evidence>
<accession>A0A371J6K3</accession>
<evidence type="ECO:0000256" key="4">
    <source>
        <dbReference type="ARBA" id="ARBA00022485"/>
    </source>
</evidence>
<keyword evidence="5" id="KW-0662">Pyridine nucleotide biosynthesis</keyword>
<dbReference type="RefSeq" id="WP_094367223.1">
    <property type="nucleotide sequence ID" value="NZ_NOJY02000007.1"/>
</dbReference>
<dbReference type="Pfam" id="PF02445">
    <property type="entry name" value="NadA"/>
    <property type="match status" value="1"/>
</dbReference>
<dbReference type="SUPFAM" id="SSF142754">
    <property type="entry name" value="NadA-like"/>
    <property type="match status" value="1"/>
</dbReference>
<keyword evidence="12" id="KW-1185">Reference proteome</keyword>
<gene>
    <name evidence="11" type="ORF">CHL78_005250</name>
</gene>
<dbReference type="NCBIfam" id="TIGR00550">
    <property type="entry name" value="nadA"/>
    <property type="match status" value="1"/>
</dbReference>
<dbReference type="UniPathway" id="UPA00253">
    <property type="reaction ID" value="UER00327"/>
</dbReference>
<dbReference type="GO" id="GO:0034628">
    <property type="term" value="P:'de novo' NAD+ biosynthetic process from L-aspartate"/>
    <property type="evidence" value="ECO:0007669"/>
    <property type="project" value="TreeGrafter"/>
</dbReference>
<dbReference type="InterPro" id="IPR036094">
    <property type="entry name" value="NadA_sf"/>
</dbReference>
<evidence type="ECO:0000256" key="2">
    <source>
        <dbReference type="ARBA" id="ARBA00005065"/>
    </source>
</evidence>
<evidence type="ECO:0000256" key="8">
    <source>
        <dbReference type="ARBA" id="ARBA00023004"/>
    </source>
</evidence>
<organism evidence="11 12">
    <name type="scientific">Romboutsia weinsteinii</name>
    <dbReference type="NCBI Taxonomy" id="2020949"/>
    <lineage>
        <taxon>Bacteria</taxon>
        <taxon>Bacillati</taxon>
        <taxon>Bacillota</taxon>
        <taxon>Clostridia</taxon>
        <taxon>Peptostreptococcales</taxon>
        <taxon>Peptostreptococcaceae</taxon>
        <taxon>Romboutsia</taxon>
    </lineage>
</organism>
<dbReference type="InterPro" id="IPR003473">
    <property type="entry name" value="NadA"/>
</dbReference>
<evidence type="ECO:0000256" key="1">
    <source>
        <dbReference type="ARBA" id="ARBA00001966"/>
    </source>
</evidence>
<reference evidence="11 12" key="1">
    <citation type="journal article" date="2017" name="Genome Announc.">
        <title>Draft Genome Sequence of Romboutsia weinsteinii sp. nov. Strain CCRI-19649(T) Isolated from Surface Water.</title>
        <authorList>
            <person name="Maheux A.F."/>
            <person name="Boudreau D.K."/>
            <person name="Berube E."/>
            <person name="Boissinot M."/>
            <person name="Cantin P."/>
            <person name="Raymond F."/>
            <person name="Corbeil J."/>
            <person name="Omar R.F."/>
            <person name="Bergeron M.G."/>
        </authorList>
    </citation>
    <scope>NUCLEOTIDE SEQUENCE [LARGE SCALE GENOMIC DNA]</scope>
    <source>
        <strain evidence="11 12">CCRI-19649</strain>
    </source>
</reference>
<dbReference type="GO" id="GO:0008987">
    <property type="term" value="F:quinolinate synthetase A activity"/>
    <property type="evidence" value="ECO:0007669"/>
    <property type="project" value="UniProtKB-UniRule"/>
</dbReference>
<dbReference type="PANTHER" id="PTHR30573">
    <property type="entry name" value="QUINOLINATE SYNTHETASE A"/>
    <property type="match status" value="1"/>
</dbReference>
<dbReference type="Gene3D" id="3.40.50.10800">
    <property type="entry name" value="NadA-like"/>
    <property type="match status" value="3"/>
</dbReference>
<keyword evidence="7" id="KW-0479">Metal-binding</keyword>
<dbReference type="PANTHER" id="PTHR30573:SF0">
    <property type="entry name" value="QUINOLINATE SYNTHASE, CHLOROPLASTIC"/>
    <property type="match status" value="1"/>
</dbReference>
<dbReference type="EMBL" id="NOJY02000007">
    <property type="protein sequence ID" value="RDY28308.1"/>
    <property type="molecule type" value="Genomic_DNA"/>
</dbReference>
<dbReference type="EC" id="2.5.1.72" evidence="3 10"/>
<keyword evidence="8" id="KW-0408">Iron</keyword>
<dbReference type="GO" id="GO:0051539">
    <property type="term" value="F:4 iron, 4 sulfur cluster binding"/>
    <property type="evidence" value="ECO:0007669"/>
    <property type="project" value="UniProtKB-KW"/>
</dbReference>
<comment type="pathway">
    <text evidence="2">Cofactor biosynthesis; NAD(+) biosynthesis; quinolinate from iminoaspartate: step 1/1.</text>
</comment>
<protein>
    <recommendedName>
        <fullName evidence="3 10">Quinolinate synthase</fullName>
        <ecNumber evidence="3 10">2.5.1.72</ecNumber>
    </recommendedName>
</protein>
<proteinExistence type="predicted"/>
<dbReference type="Proteomes" id="UP000215694">
    <property type="component" value="Unassembled WGS sequence"/>
</dbReference>
<keyword evidence="4" id="KW-0004">4Fe-4S</keyword>
<comment type="caution">
    <text evidence="11">The sequence shown here is derived from an EMBL/GenBank/DDBJ whole genome shotgun (WGS) entry which is preliminary data.</text>
</comment>
<dbReference type="GO" id="GO:0046872">
    <property type="term" value="F:metal ion binding"/>
    <property type="evidence" value="ECO:0007669"/>
    <property type="project" value="UniProtKB-KW"/>
</dbReference>
<evidence type="ECO:0000256" key="7">
    <source>
        <dbReference type="ARBA" id="ARBA00022723"/>
    </source>
</evidence>
<keyword evidence="6" id="KW-0808">Transferase</keyword>